<reference evidence="1 3" key="1">
    <citation type="journal article" date="2012" name="Nature">
        <title>Algal genomes reveal evolutionary mosaicism and the fate of nucleomorphs.</title>
        <authorList>
            <consortium name="DOE Joint Genome Institute"/>
            <person name="Curtis B.A."/>
            <person name="Tanifuji G."/>
            <person name="Burki F."/>
            <person name="Gruber A."/>
            <person name="Irimia M."/>
            <person name="Maruyama S."/>
            <person name="Arias M.C."/>
            <person name="Ball S.G."/>
            <person name="Gile G.H."/>
            <person name="Hirakawa Y."/>
            <person name="Hopkins J.F."/>
            <person name="Kuo A."/>
            <person name="Rensing S.A."/>
            <person name="Schmutz J."/>
            <person name="Symeonidi A."/>
            <person name="Elias M."/>
            <person name="Eveleigh R.J."/>
            <person name="Herman E.K."/>
            <person name="Klute M.J."/>
            <person name="Nakayama T."/>
            <person name="Obornik M."/>
            <person name="Reyes-Prieto A."/>
            <person name="Armbrust E.V."/>
            <person name="Aves S.J."/>
            <person name="Beiko R.G."/>
            <person name="Coutinho P."/>
            <person name="Dacks J.B."/>
            <person name="Durnford D.G."/>
            <person name="Fast N.M."/>
            <person name="Green B.R."/>
            <person name="Grisdale C.J."/>
            <person name="Hempel F."/>
            <person name="Henrissat B."/>
            <person name="Hoppner M.P."/>
            <person name="Ishida K."/>
            <person name="Kim E."/>
            <person name="Koreny L."/>
            <person name="Kroth P.G."/>
            <person name="Liu Y."/>
            <person name="Malik S.B."/>
            <person name="Maier U.G."/>
            <person name="McRose D."/>
            <person name="Mock T."/>
            <person name="Neilson J.A."/>
            <person name="Onodera N.T."/>
            <person name="Poole A.M."/>
            <person name="Pritham E.J."/>
            <person name="Richards T.A."/>
            <person name="Rocap G."/>
            <person name="Roy S.W."/>
            <person name="Sarai C."/>
            <person name="Schaack S."/>
            <person name="Shirato S."/>
            <person name="Slamovits C.H."/>
            <person name="Spencer D.F."/>
            <person name="Suzuki S."/>
            <person name="Worden A.Z."/>
            <person name="Zauner S."/>
            <person name="Barry K."/>
            <person name="Bell C."/>
            <person name="Bharti A.K."/>
            <person name="Crow J.A."/>
            <person name="Grimwood J."/>
            <person name="Kramer R."/>
            <person name="Lindquist E."/>
            <person name="Lucas S."/>
            <person name="Salamov A."/>
            <person name="McFadden G.I."/>
            <person name="Lane C.E."/>
            <person name="Keeling P.J."/>
            <person name="Gray M.W."/>
            <person name="Grigoriev I.V."/>
            <person name="Archibald J.M."/>
        </authorList>
    </citation>
    <scope>NUCLEOTIDE SEQUENCE</scope>
    <source>
        <strain evidence="1 3">CCMP2712</strain>
    </source>
</reference>
<sequence>MLALINKAEESVLFSDLGGDIFAVYCKRALVEPESRSVEEVGMIPEGCVMDASSSNHVANALARLCFICAACRHCEKLRPYERTLRAVWLFTECERPEFNKNVHDLAWLSACAKESTNSFHWSVLPYS</sequence>
<accession>L1IGG3</accession>
<name>L1IGG3_GUITC</name>
<dbReference type="HOGENOM" id="CLU_1963771_0_0_1"/>
<dbReference type="AlphaFoldDB" id="L1IGG3"/>
<reference evidence="3" key="2">
    <citation type="submission" date="2012-11" db="EMBL/GenBank/DDBJ databases">
        <authorList>
            <person name="Kuo A."/>
            <person name="Curtis B.A."/>
            <person name="Tanifuji G."/>
            <person name="Burki F."/>
            <person name="Gruber A."/>
            <person name="Irimia M."/>
            <person name="Maruyama S."/>
            <person name="Arias M.C."/>
            <person name="Ball S.G."/>
            <person name="Gile G.H."/>
            <person name="Hirakawa Y."/>
            <person name="Hopkins J.F."/>
            <person name="Rensing S.A."/>
            <person name="Schmutz J."/>
            <person name="Symeonidi A."/>
            <person name="Elias M."/>
            <person name="Eveleigh R.J."/>
            <person name="Herman E.K."/>
            <person name="Klute M.J."/>
            <person name="Nakayama T."/>
            <person name="Obornik M."/>
            <person name="Reyes-Prieto A."/>
            <person name="Armbrust E.V."/>
            <person name="Aves S.J."/>
            <person name="Beiko R.G."/>
            <person name="Coutinho P."/>
            <person name="Dacks J.B."/>
            <person name="Durnford D.G."/>
            <person name="Fast N.M."/>
            <person name="Green B.R."/>
            <person name="Grisdale C."/>
            <person name="Hempe F."/>
            <person name="Henrissat B."/>
            <person name="Hoppner M.P."/>
            <person name="Ishida K.-I."/>
            <person name="Kim E."/>
            <person name="Koreny L."/>
            <person name="Kroth P.G."/>
            <person name="Liu Y."/>
            <person name="Malik S.-B."/>
            <person name="Maier U.G."/>
            <person name="McRose D."/>
            <person name="Mock T."/>
            <person name="Neilson J.A."/>
            <person name="Onodera N.T."/>
            <person name="Poole A.M."/>
            <person name="Pritham E.J."/>
            <person name="Richards T.A."/>
            <person name="Rocap G."/>
            <person name="Roy S.W."/>
            <person name="Sarai C."/>
            <person name="Schaack S."/>
            <person name="Shirato S."/>
            <person name="Slamovits C.H."/>
            <person name="Spencer D.F."/>
            <person name="Suzuki S."/>
            <person name="Worden A.Z."/>
            <person name="Zauner S."/>
            <person name="Barry K."/>
            <person name="Bell C."/>
            <person name="Bharti A.K."/>
            <person name="Crow J.A."/>
            <person name="Grimwood J."/>
            <person name="Kramer R."/>
            <person name="Lindquist E."/>
            <person name="Lucas S."/>
            <person name="Salamov A."/>
            <person name="McFadden G.I."/>
            <person name="Lane C.E."/>
            <person name="Keeling P.J."/>
            <person name="Gray M.W."/>
            <person name="Grigoriev I.V."/>
            <person name="Archibald J.M."/>
        </authorList>
    </citation>
    <scope>NUCLEOTIDE SEQUENCE</scope>
    <source>
        <strain evidence="3">CCMP2712</strain>
    </source>
</reference>
<dbReference type="EnsemblProtists" id="EKX35182">
    <property type="protein sequence ID" value="EKX35182"/>
    <property type="gene ID" value="GUITHDRAFT_118624"/>
</dbReference>
<dbReference type="PaxDb" id="55529-EKX35182"/>
<dbReference type="Proteomes" id="UP000011087">
    <property type="component" value="Unassembled WGS sequence"/>
</dbReference>
<protein>
    <submittedName>
        <fullName evidence="1 2">Uncharacterized protein</fullName>
    </submittedName>
</protein>
<proteinExistence type="predicted"/>
<gene>
    <name evidence="1" type="ORF">GUITHDRAFT_118624</name>
</gene>
<evidence type="ECO:0000313" key="3">
    <source>
        <dbReference type="Proteomes" id="UP000011087"/>
    </source>
</evidence>
<evidence type="ECO:0000313" key="1">
    <source>
        <dbReference type="EMBL" id="EKX35182.1"/>
    </source>
</evidence>
<keyword evidence="3" id="KW-1185">Reference proteome</keyword>
<dbReference type="KEGG" id="gtt:GUITHDRAFT_118624"/>
<dbReference type="EMBL" id="JH993095">
    <property type="protein sequence ID" value="EKX35182.1"/>
    <property type="molecule type" value="Genomic_DNA"/>
</dbReference>
<evidence type="ECO:0000313" key="2">
    <source>
        <dbReference type="EnsemblProtists" id="EKX35182"/>
    </source>
</evidence>
<reference evidence="2" key="3">
    <citation type="submission" date="2016-03" db="UniProtKB">
        <authorList>
            <consortium name="EnsemblProtists"/>
        </authorList>
    </citation>
    <scope>IDENTIFICATION</scope>
</reference>
<dbReference type="RefSeq" id="XP_005822162.1">
    <property type="nucleotide sequence ID" value="XM_005822105.1"/>
</dbReference>
<dbReference type="GeneID" id="17291907"/>
<organism evidence="1">
    <name type="scientific">Guillardia theta (strain CCMP2712)</name>
    <name type="common">Cryptophyte</name>
    <dbReference type="NCBI Taxonomy" id="905079"/>
    <lineage>
        <taxon>Eukaryota</taxon>
        <taxon>Cryptophyceae</taxon>
        <taxon>Pyrenomonadales</taxon>
        <taxon>Geminigeraceae</taxon>
        <taxon>Guillardia</taxon>
    </lineage>
</organism>